<reference evidence="5 6" key="1">
    <citation type="journal article" date="2005" name="Proc. Natl. Acad. Sci. U.S.A.">
        <title>Whole genome sequence of Staphylococcus saprophyticus reveals the pathogenesis of uncomplicated urinary tract infection.</title>
        <authorList>
            <person name="Kuroda M."/>
            <person name="Yamashita A."/>
            <person name="Hirakawa H."/>
            <person name="Kumano M."/>
            <person name="Morikawa K."/>
            <person name="Higashide M."/>
            <person name="Maruyama A."/>
            <person name="Inose Y."/>
            <person name="Matoba K."/>
            <person name="Toh H."/>
            <person name="Kuhara S."/>
            <person name="Hattori M."/>
            <person name="Ohta T."/>
        </authorList>
    </citation>
    <scope>NUCLEOTIDE SEQUENCE [LARGE SCALE GENOMIC DNA]</scope>
    <source>
        <strain evidence="6">ATCC 15305 / DSM 20229 / NCIMB 8711 / NCTC 7292 / S-41</strain>
    </source>
</reference>
<dbReference type="PANTHER" id="PTHR35790:SF4">
    <property type="entry name" value="HTH-TYPE TRANSCRIPTIONAL REGULATOR PCHR"/>
    <property type="match status" value="1"/>
</dbReference>
<keyword evidence="2" id="KW-0238">DNA-binding</keyword>
<proteinExistence type="predicted"/>
<name>Q49VD5_STAS1</name>
<organism evidence="5 6">
    <name type="scientific">Staphylococcus saprophyticus subsp. saprophyticus (strain ATCC 15305 / DSM 20229 / NCIMB 8711 / NCTC 7292 / S-41)</name>
    <dbReference type="NCBI Taxonomy" id="342451"/>
    <lineage>
        <taxon>Bacteria</taxon>
        <taxon>Bacillati</taxon>
        <taxon>Bacillota</taxon>
        <taxon>Bacilli</taxon>
        <taxon>Bacillales</taxon>
        <taxon>Staphylococcaceae</taxon>
        <taxon>Staphylococcus</taxon>
    </lineage>
</organism>
<protein>
    <submittedName>
        <fullName evidence="5">Transcriptional regulator</fullName>
    </submittedName>
</protein>
<dbReference type="eggNOG" id="COG1846">
    <property type="taxonomic scope" value="Bacteria"/>
</dbReference>
<dbReference type="InterPro" id="IPR000835">
    <property type="entry name" value="HTH_MarR-typ"/>
</dbReference>
<evidence type="ECO:0000256" key="3">
    <source>
        <dbReference type="ARBA" id="ARBA00023163"/>
    </source>
</evidence>
<dbReference type="KEGG" id="ssp:SSP2130"/>
<accession>Q49VD5</accession>
<dbReference type="InterPro" id="IPR036390">
    <property type="entry name" value="WH_DNA-bd_sf"/>
</dbReference>
<dbReference type="SMART" id="SM00347">
    <property type="entry name" value="HTH_MARR"/>
    <property type="match status" value="1"/>
</dbReference>
<dbReference type="HOGENOM" id="CLU_083287_11_2_9"/>
<dbReference type="GO" id="GO:0003700">
    <property type="term" value="F:DNA-binding transcription factor activity"/>
    <property type="evidence" value="ECO:0007669"/>
    <property type="project" value="InterPro"/>
</dbReference>
<keyword evidence="1" id="KW-0805">Transcription regulation</keyword>
<dbReference type="GeneID" id="3616338"/>
<dbReference type="PROSITE" id="PS01117">
    <property type="entry name" value="HTH_MARR_1"/>
    <property type="match status" value="1"/>
</dbReference>
<feature type="domain" description="HTH marR-type" evidence="4">
    <location>
        <begin position="1"/>
        <end position="141"/>
    </location>
</feature>
<dbReference type="AlphaFoldDB" id="Q49VD5"/>
<evidence type="ECO:0000259" key="4">
    <source>
        <dbReference type="PROSITE" id="PS50995"/>
    </source>
</evidence>
<dbReference type="InterPro" id="IPR023187">
    <property type="entry name" value="Tscrpt_reg_MarR-type_CS"/>
</dbReference>
<dbReference type="RefSeq" id="WP_011303767.1">
    <property type="nucleotide sequence ID" value="NC_007350.1"/>
</dbReference>
<dbReference type="OrthoDB" id="5358347at2"/>
<evidence type="ECO:0000256" key="1">
    <source>
        <dbReference type="ARBA" id="ARBA00023015"/>
    </source>
</evidence>
<dbReference type="Proteomes" id="UP000006371">
    <property type="component" value="Chromosome"/>
</dbReference>
<evidence type="ECO:0000313" key="5">
    <source>
        <dbReference type="EMBL" id="BAE19275.1"/>
    </source>
</evidence>
<dbReference type="PATRIC" id="fig|342451.11.peg.2122"/>
<evidence type="ECO:0000313" key="6">
    <source>
        <dbReference type="Proteomes" id="UP000006371"/>
    </source>
</evidence>
<gene>
    <name evidence="5" type="ordered locus">SSP2130</name>
</gene>
<dbReference type="PROSITE" id="PS50995">
    <property type="entry name" value="HTH_MARR_2"/>
    <property type="match status" value="1"/>
</dbReference>
<dbReference type="SUPFAM" id="SSF46785">
    <property type="entry name" value="Winged helix' DNA-binding domain"/>
    <property type="match status" value="1"/>
</dbReference>
<sequence length="152" mass="17856">MNKEDLLLTNIKNVYDKIVWLNKPVMEARLKGYTSTEIHCIEAIEKSVHPNVSQLAQTLFMTRGAISKLTKKLIQKDAIVTYKNPDNKKEVYFKLTDKGRIAFDIHEQLHKEFKERDAQVFDTMTDDQYKAMMTFLNQYNAHLDKEINDKEN</sequence>
<dbReference type="Pfam" id="PF01047">
    <property type="entry name" value="MarR"/>
    <property type="match status" value="1"/>
</dbReference>
<evidence type="ECO:0000256" key="2">
    <source>
        <dbReference type="ARBA" id="ARBA00023125"/>
    </source>
</evidence>
<dbReference type="EMBL" id="AP008934">
    <property type="protein sequence ID" value="BAE19275.1"/>
    <property type="molecule type" value="Genomic_DNA"/>
</dbReference>
<keyword evidence="3" id="KW-0804">Transcription</keyword>
<dbReference type="GO" id="GO:0003677">
    <property type="term" value="F:DNA binding"/>
    <property type="evidence" value="ECO:0007669"/>
    <property type="project" value="UniProtKB-KW"/>
</dbReference>
<dbReference type="InterPro" id="IPR052067">
    <property type="entry name" value="Metal_resp_HTH_trans_reg"/>
</dbReference>
<dbReference type="Gene3D" id="1.10.10.10">
    <property type="entry name" value="Winged helix-like DNA-binding domain superfamily/Winged helix DNA-binding domain"/>
    <property type="match status" value="1"/>
</dbReference>
<dbReference type="InterPro" id="IPR036388">
    <property type="entry name" value="WH-like_DNA-bd_sf"/>
</dbReference>
<dbReference type="PANTHER" id="PTHR35790">
    <property type="entry name" value="HTH-TYPE TRANSCRIPTIONAL REGULATOR PCHR"/>
    <property type="match status" value="1"/>
</dbReference>
<keyword evidence="6" id="KW-1185">Reference proteome</keyword>